<keyword evidence="1" id="KW-0677">Repeat</keyword>
<accession>A0ABT7SC54</accession>
<dbReference type="Pfam" id="PF17963">
    <property type="entry name" value="Big_9"/>
    <property type="match status" value="6"/>
</dbReference>
<keyword evidence="5" id="KW-0812">Transmembrane</keyword>
<evidence type="ECO:0000256" key="3">
    <source>
        <dbReference type="ARBA" id="ARBA00023326"/>
    </source>
</evidence>
<dbReference type="SUPFAM" id="SSF49265">
    <property type="entry name" value="Fibronectin type III"/>
    <property type="match status" value="3"/>
</dbReference>
<keyword evidence="5" id="KW-0472">Membrane</keyword>
<feature type="domain" description="Fibronectin type-III" evidence="6">
    <location>
        <begin position="1741"/>
        <end position="1835"/>
    </location>
</feature>
<dbReference type="Pfam" id="PF00041">
    <property type="entry name" value="fn3"/>
    <property type="match status" value="4"/>
</dbReference>
<dbReference type="InterPro" id="IPR036116">
    <property type="entry name" value="FN3_sf"/>
</dbReference>
<dbReference type="RefSeq" id="WP_289453284.1">
    <property type="nucleotide sequence ID" value="NZ_JAUCGQ010000001.1"/>
</dbReference>
<protein>
    <submittedName>
        <fullName evidence="7">Fibronectin type III domain-containing protein</fullName>
    </submittedName>
</protein>
<proteinExistence type="predicted"/>
<feature type="compositionally biased region" description="Low complexity" evidence="4">
    <location>
        <begin position="1544"/>
        <end position="1556"/>
    </location>
</feature>
<keyword evidence="2" id="KW-0326">Glycosidase</keyword>
<keyword evidence="5" id="KW-1133">Transmembrane helix</keyword>
<feature type="domain" description="Fibronectin type-III" evidence="6">
    <location>
        <begin position="1462"/>
        <end position="1551"/>
    </location>
</feature>
<feature type="region of interest" description="Disordered" evidence="4">
    <location>
        <begin position="1623"/>
        <end position="1649"/>
    </location>
</feature>
<evidence type="ECO:0000313" key="7">
    <source>
        <dbReference type="EMBL" id="MDM7853765.1"/>
    </source>
</evidence>
<evidence type="ECO:0000259" key="6">
    <source>
        <dbReference type="PROSITE" id="PS50853"/>
    </source>
</evidence>
<comment type="caution">
    <text evidence="7">The sequence shown here is derived from an EMBL/GenBank/DDBJ whole genome shotgun (WGS) entry which is preliminary data.</text>
</comment>
<name>A0ABT7SC54_9CELL</name>
<keyword evidence="2" id="KW-0378">Hydrolase</keyword>
<feature type="domain" description="Fibronectin type-III" evidence="6">
    <location>
        <begin position="1552"/>
        <end position="1644"/>
    </location>
</feature>
<gene>
    <name evidence="7" type="ORF">QRT04_02380</name>
</gene>
<keyword evidence="3" id="KW-0119">Carbohydrate metabolism</keyword>
<feature type="region of interest" description="Disordered" evidence="4">
    <location>
        <begin position="345"/>
        <end position="370"/>
    </location>
</feature>
<feature type="transmembrane region" description="Helical" evidence="5">
    <location>
        <begin position="12"/>
        <end position="32"/>
    </location>
</feature>
<feature type="domain" description="Fibronectin type-III" evidence="6">
    <location>
        <begin position="1942"/>
        <end position="2048"/>
    </location>
</feature>
<keyword evidence="3" id="KW-0624">Polysaccharide degradation</keyword>
<dbReference type="PANTHER" id="PTHR13817:SF73">
    <property type="entry name" value="FIBRONECTIN TYPE-III DOMAIN-CONTAINING PROTEIN"/>
    <property type="match status" value="1"/>
</dbReference>
<reference evidence="7 8" key="1">
    <citation type="submission" date="2023-06" db="EMBL/GenBank/DDBJ databases">
        <title>Cellulomonas sp. MW4 Whole genome sequence.</title>
        <authorList>
            <person name="Park S."/>
        </authorList>
    </citation>
    <scope>NUCLEOTIDE SEQUENCE [LARGE SCALE GENOMIC DNA]</scope>
    <source>
        <strain evidence="7 8">MW4</strain>
    </source>
</reference>
<feature type="region of interest" description="Disordered" evidence="4">
    <location>
        <begin position="1824"/>
        <end position="1851"/>
    </location>
</feature>
<feature type="compositionally biased region" description="Acidic residues" evidence="4">
    <location>
        <begin position="351"/>
        <end position="362"/>
    </location>
</feature>
<evidence type="ECO:0000256" key="4">
    <source>
        <dbReference type="SAM" id="MobiDB-lite"/>
    </source>
</evidence>
<dbReference type="SMART" id="SM00060">
    <property type="entry name" value="FN3"/>
    <property type="match status" value="5"/>
</dbReference>
<dbReference type="InterPro" id="IPR013783">
    <property type="entry name" value="Ig-like_fold"/>
</dbReference>
<keyword evidence="8" id="KW-1185">Reference proteome</keyword>
<evidence type="ECO:0000256" key="1">
    <source>
        <dbReference type="ARBA" id="ARBA00022737"/>
    </source>
</evidence>
<dbReference type="Gene3D" id="2.60.40.10">
    <property type="entry name" value="Immunoglobulins"/>
    <property type="match status" value="5"/>
</dbReference>
<evidence type="ECO:0000256" key="2">
    <source>
        <dbReference type="ARBA" id="ARBA00023295"/>
    </source>
</evidence>
<dbReference type="InterPro" id="IPR003961">
    <property type="entry name" value="FN3_dom"/>
</dbReference>
<dbReference type="EMBL" id="JAUCGQ010000001">
    <property type="protein sequence ID" value="MDM7853765.1"/>
    <property type="molecule type" value="Genomic_DNA"/>
</dbReference>
<evidence type="ECO:0000256" key="5">
    <source>
        <dbReference type="SAM" id="Phobius"/>
    </source>
</evidence>
<dbReference type="Proteomes" id="UP001529338">
    <property type="component" value="Unassembled WGS sequence"/>
</dbReference>
<feature type="domain" description="Fibronectin type-III" evidence="6">
    <location>
        <begin position="1645"/>
        <end position="1739"/>
    </location>
</feature>
<dbReference type="PANTHER" id="PTHR13817">
    <property type="entry name" value="TITIN"/>
    <property type="match status" value="1"/>
</dbReference>
<dbReference type="PRINTS" id="PR00014">
    <property type="entry name" value="FNTYPEIII"/>
</dbReference>
<feature type="region of interest" description="Disordered" evidence="4">
    <location>
        <begin position="1533"/>
        <end position="1556"/>
    </location>
</feature>
<dbReference type="PROSITE" id="PS50853">
    <property type="entry name" value="FN3"/>
    <property type="match status" value="5"/>
</dbReference>
<dbReference type="InterPro" id="IPR050964">
    <property type="entry name" value="Striated_Muscle_Regulatory"/>
</dbReference>
<organism evidence="7 8">
    <name type="scientific">Cellulomonas alba</name>
    <dbReference type="NCBI Taxonomy" id="3053467"/>
    <lineage>
        <taxon>Bacteria</taxon>
        <taxon>Bacillati</taxon>
        <taxon>Actinomycetota</taxon>
        <taxon>Actinomycetes</taxon>
        <taxon>Micrococcales</taxon>
        <taxon>Cellulomonadaceae</taxon>
        <taxon>Cellulomonas</taxon>
    </lineage>
</organism>
<dbReference type="CDD" id="cd00063">
    <property type="entry name" value="FN3"/>
    <property type="match status" value="4"/>
</dbReference>
<evidence type="ECO:0000313" key="8">
    <source>
        <dbReference type="Proteomes" id="UP001529338"/>
    </source>
</evidence>
<sequence length="2054" mass="209592">MRWRGESVRRRVTSTAAVVTIPVVVAALAIVGRGFPLARVDLNDGGVWLTATAQLKLGRFNAQVEELNGGIVTTGNQFDVLQDGGDVLLVEPTTLSVVDPATVTTTTQVAVSNVTPSMAAGTVAIVDPAGDLYVRRLAGLAGLQVGTDAGDVALGEGGKAVVARDGTVLGVAPADGRVTRMVAGGTPVAAGSLGAGPVDQLTAVGDVPVTLSGSTLRTPHGAVELEGDDLQLQQPGPASSRVLVASRTALLEVPLGGGAVVSHRTRGAGGTPAQPVQVGSCTHAAWAAATGSYLSLCDGRTKVVDLQGMTSSEHLRFRVNRNVVALNDTVQGRVWLPTQDAKARVPNWDDIVPEDTPDEDDQQKDTTDTTQDLVTECTHEQAPPTAADDEFGVRPGRTTILPVLDDDSTSDCGILVVSQFDQLDPDFGTIEKIYGGRALQVEVAAGATGSADFTYTITDGRGSTPSTAHVHLVATPAGNRPPKQVRTGLLRVEQGGQAEQNVLADFTDPDGDDLLLTGARLAAGGAAGTVRFKQDGSLTFVAGASARLGRTTVTLEVSDGTEKTTGTLDVEVRPAGSLAPHIDPVHAVTYVNQPVQVRPLDAVRSSSAEPPRLASVDDAAGATITPDLQGGTFSFASARAGTYYVSFLVVAAPQQATGLARIDVLPWPDKAEPPVAVRDAAFLPSGGQVTIDPLANDSDPAGNVLVVQDVAVPSGSGLKVAVIDHDLVQIRGERTLDGPVSLSYTISNGQASAVGEIVVHPVPPRSSSQAPVVPNVDAEVRTGGVVTIPVLDTAYDPDGDDIALETQLPEPPPVGLMFVSGDVLRYQASGTPGTVRATFEVIDSTGNRTAAQVTVHVHASDASTKAPPRPKDLTARVFAGDTVRVSVPLVGIDSDGDGVTLLGQASAPKQGRVVDQGADWLEFEAYADAVGTDAFTYAVEDWTGQRAVATVRIGIAPRPTSASSVVARDDEVTVKPDQTVEVRVLANDVDSSGADLSLDASLEMPQGTDAHVEGRRIVVHAPSKDGTIQIAYTARDERGGHDSAVLTVKVVSDAPVLPPIARDVVVPATETIDRTEVVVDVLAVAQNPSGPLSDLQASVPAAFAAVARVDATGKVVVTLADHAQTVPFLLTNTTSPGGKASSYAFITVPALGFFPPTPRPKAPELRVASGQPLVISLDEQIQVAPGRSPSVADPVGVTATRSDGSSLVKSSTQLQFTSAAGYAGPASITVPVTDARSAGDSTAHTAVITLPITVFAVDDHPPAFDASVIDVAPGEEPLAVDLRAFTHGPEGATGAAAAYTYTVSSAVPAGFTASLKGSVLSVGAAVSTPKGRTDSVDLRIGYGTSGHLDVSVPLRVVASTRPTARVVDTTIADGVEGVARTVAVLEGAYNPFPGQPLLVVGAAVETPDAGTAGVTGSTVSVRPAVGFIGQMVTRFTVRDVTGDPDRAVEGRITVVVRGKPAQPDAPQVVSVGDRSVVLSWVAPDNRGAAITGYEVVASPGHVVQQCPATTCTITGLTNDVDYTFTVAARNAVGTSDPSLPSGSARPDTVPDAPAAPTLRFGDRRIEASWVAPHSSGSPVTGYTLMITPAPPSGPSTVDTTSTSYTFEGLANGTRYAVQVRAHNRAPDPSEWSPAAQETPAAPPDAPGDLVAQRASTPLGGQISVSWTQPADNGAAISGYELTITGNGSSLVKTFDGTATTSYALLDARNGVGYHFAVRARNRADWGPAATVDATTFGAPTTPENVSAVARVGAGAIDVSWSPSDGNGSPIAEYHVRINGGDPVTVRGTSYTADHLTGGQSYVFVVQAQNAGGGGDAGYVSGWSDPASATATTPPGTPNVSDPVVSDTAPSGRPRALDIAWSAPAPGSSAPVSYTWTVTGKGGSRSGTTTDTSVPGIDVSGWNWPVGGTAVTVSVTATTVVSGTTLTSDAGKATRTIGTWGSAPGAVTDVTLTPDQATDPTQLTVAWTDPTDTGGLPITGHDVQWQVDGGAWTAWQDAPTAPVAIDKVLGPNPTPGDHTITVAIRASNDVGASARGTSTALTVTISDPAAGPGGG</sequence>